<accession>A0ABR6ZXP6</accession>
<evidence type="ECO:0000313" key="1">
    <source>
        <dbReference type="EMBL" id="MBC3920355.1"/>
    </source>
</evidence>
<name>A0ABR6ZXP6_9BURK</name>
<dbReference type="EMBL" id="JACOGF010000015">
    <property type="protein sequence ID" value="MBC3920355.1"/>
    <property type="molecule type" value="Genomic_DNA"/>
</dbReference>
<evidence type="ECO:0000313" key="2">
    <source>
        <dbReference type="Proteomes" id="UP000650424"/>
    </source>
</evidence>
<sequence>MLDYARAEFFLSQPQKDGKPLRWHLTVAHDAIAHFDAASSMQYIPAELRDSWDLFVNPPQLPFELEYLWRWFLELHNSRSNNGMGPSVITYQDLLAWSHMTGNQPRKFELDAIRQLDRIYFEAMDKENDTAA</sequence>
<dbReference type="Proteomes" id="UP000650424">
    <property type="component" value="Unassembled WGS sequence"/>
</dbReference>
<gene>
    <name evidence="1" type="ORF">H8L32_23025</name>
</gene>
<dbReference type="RefSeq" id="WP_186949826.1">
    <property type="nucleotide sequence ID" value="NZ_JACOGF010000015.1"/>
</dbReference>
<comment type="caution">
    <text evidence="1">The sequence shown here is derived from an EMBL/GenBank/DDBJ whole genome shotgun (WGS) entry which is preliminary data.</text>
</comment>
<dbReference type="InterPro" id="IPR056919">
    <property type="entry name" value="Phage_TAC_18"/>
</dbReference>
<organism evidence="1 2">
    <name type="scientific">Undibacterium hunanense</name>
    <dbReference type="NCBI Taxonomy" id="2762292"/>
    <lineage>
        <taxon>Bacteria</taxon>
        <taxon>Pseudomonadati</taxon>
        <taxon>Pseudomonadota</taxon>
        <taxon>Betaproteobacteria</taxon>
        <taxon>Burkholderiales</taxon>
        <taxon>Oxalobacteraceae</taxon>
        <taxon>Undibacterium</taxon>
    </lineage>
</organism>
<reference evidence="1 2" key="1">
    <citation type="submission" date="2020-08" db="EMBL/GenBank/DDBJ databases">
        <title>Novel species isolated from subtropical streams in China.</title>
        <authorList>
            <person name="Lu H."/>
        </authorList>
    </citation>
    <scope>NUCLEOTIDE SEQUENCE [LARGE SCALE GENOMIC DNA]</scope>
    <source>
        <strain evidence="1 2">CY18W</strain>
    </source>
</reference>
<keyword evidence="2" id="KW-1185">Reference proteome</keyword>
<dbReference type="Pfam" id="PF23812">
    <property type="entry name" value="Phage_TAC_18"/>
    <property type="match status" value="1"/>
</dbReference>
<proteinExistence type="predicted"/>
<protein>
    <submittedName>
        <fullName evidence="1">Uncharacterized protein</fullName>
    </submittedName>
</protein>